<evidence type="ECO:0000256" key="2">
    <source>
        <dbReference type="SAM" id="MobiDB-lite"/>
    </source>
</evidence>
<dbReference type="EMBL" id="MU826842">
    <property type="protein sequence ID" value="KAJ7371830.1"/>
    <property type="molecule type" value="Genomic_DNA"/>
</dbReference>
<dbReference type="OrthoDB" id="5982111at2759"/>
<comment type="caution">
    <text evidence="3">The sequence shown here is derived from an EMBL/GenBank/DDBJ whole genome shotgun (WGS) entry which is preliminary data.</text>
</comment>
<evidence type="ECO:0000313" key="3">
    <source>
        <dbReference type="EMBL" id="KAJ7371830.1"/>
    </source>
</evidence>
<dbReference type="Proteomes" id="UP001163046">
    <property type="component" value="Unassembled WGS sequence"/>
</dbReference>
<feature type="region of interest" description="Disordered" evidence="2">
    <location>
        <begin position="1"/>
        <end position="64"/>
    </location>
</feature>
<evidence type="ECO:0000313" key="4">
    <source>
        <dbReference type="Proteomes" id="UP001163046"/>
    </source>
</evidence>
<proteinExistence type="predicted"/>
<protein>
    <submittedName>
        <fullName evidence="3">Uncharacterized protein</fullName>
    </submittedName>
</protein>
<dbReference type="AlphaFoldDB" id="A0A9W9YYR8"/>
<reference evidence="3" key="1">
    <citation type="submission" date="2023-01" db="EMBL/GenBank/DDBJ databases">
        <title>Genome assembly of the deep-sea coral Lophelia pertusa.</title>
        <authorList>
            <person name="Herrera S."/>
            <person name="Cordes E."/>
        </authorList>
    </citation>
    <scope>NUCLEOTIDE SEQUENCE</scope>
    <source>
        <strain evidence="3">USNM1676648</strain>
        <tissue evidence="3">Polyp</tissue>
    </source>
</reference>
<keyword evidence="1" id="KW-0175">Coiled coil</keyword>
<feature type="region of interest" description="Disordered" evidence="2">
    <location>
        <begin position="472"/>
        <end position="499"/>
    </location>
</feature>
<dbReference type="GO" id="GO:0046983">
    <property type="term" value="F:protein dimerization activity"/>
    <property type="evidence" value="ECO:0007669"/>
    <property type="project" value="InterPro"/>
</dbReference>
<dbReference type="InterPro" id="IPR036638">
    <property type="entry name" value="HLH_DNA-bd_sf"/>
</dbReference>
<feature type="region of interest" description="Disordered" evidence="2">
    <location>
        <begin position="705"/>
        <end position="728"/>
    </location>
</feature>
<feature type="compositionally biased region" description="Basic residues" evidence="2">
    <location>
        <begin position="44"/>
        <end position="53"/>
    </location>
</feature>
<feature type="compositionally biased region" description="Polar residues" evidence="2">
    <location>
        <begin position="605"/>
        <end position="614"/>
    </location>
</feature>
<feature type="compositionally biased region" description="Polar residues" evidence="2">
    <location>
        <begin position="86"/>
        <end position="105"/>
    </location>
</feature>
<name>A0A9W9YYR8_9CNID</name>
<evidence type="ECO:0000256" key="1">
    <source>
        <dbReference type="SAM" id="Coils"/>
    </source>
</evidence>
<feature type="region of interest" description="Disordered" evidence="2">
    <location>
        <begin position="86"/>
        <end position="107"/>
    </location>
</feature>
<dbReference type="Gene3D" id="4.10.280.10">
    <property type="entry name" value="Helix-loop-helix DNA-binding domain"/>
    <property type="match status" value="1"/>
</dbReference>
<feature type="compositionally biased region" description="Basic residues" evidence="2">
    <location>
        <begin position="24"/>
        <end position="33"/>
    </location>
</feature>
<accession>A0A9W9YYR8</accession>
<feature type="region of interest" description="Disordered" evidence="2">
    <location>
        <begin position="575"/>
        <end position="616"/>
    </location>
</feature>
<sequence>MAGTTAASESVVEGDATASESIPKKKKKKKRKNEHCDQTSQTKFRIKKKKKSESKRQDLEGSPDAMLIELKNAECLDLTLEDVENSQCEGGNGENSSQAKSSLSRPTIEKVTCARTAGYQGCAKGSSFKTKLYASESSSGGRLIDLTDNTSSSELAQAKMVEKISLDGCMPNSSDREIDVGDESVLSDLSDHSSDIEIDPCSCFLLNNKIDKVEKEELQEGEDIVDVDVETVGKETSKNFLVVSGVEAGHFSYHPGMTKEGTIDTSIQALPNEIDIFLQCAKMQEGEMIKIINPDDSDELHSHFTQKNGRNPETVKATRSATERKRRHHLGDLFSDMKLAVYNFTDLVDADLYLSKQAILSKGIGTIEDLEKESREMNNAKRQLTKTNKKLEEKRNMLLFGKPSVDVDSAKVEDIFNHLNINVDEEEIVKTEENANSNEDVAVDAAEKSKVVVEPSVKGRPRAKKTLLSPWVANNTPVPKNKDDLSSTAADLHPKTSTNNTLETSKEILGTSASSSLTLPAVHISNVSCGVQTLEVEKDAVKSFTLGNPTISFSSIEKDSSKSFTLGNPTISFSSVEKDSSKSFTLGNPPVSLPSDSHAAKATPLSESTSQEGSKASLPVKILPKPTILHLQSVNPTQQKALMDTLGQVKQPSSDKIICNLSRLSTQQNPNKPSSICIIRSGQLMTSLDSKNVMHIKITNDALKKVDGGSSSTTSASTSQSSQQVSNTTMATRVPGFLTLGVAKVPEAPGTSRAQTLQKRPENTVLVSQIPLKSTTTPSAKVIFSGKPFGMLTSISNTGKSQSTSQASSEMTLRALASLSQLQANKPPLMGTTTKPVGFNENPVAGVLPGLKNVVMKVVPARPVVQSTTSVLQFLPTATVTTAFKGATSSHVTVTSSQGKCPTSTKGPTISVIPVISVPSSSSLNSSFTTSALNSPILSSGINTLPTKVW</sequence>
<gene>
    <name evidence="3" type="ORF">OS493_023172</name>
</gene>
<organism evidence="3 4">
    <name type="scientific">Desmophyllum pertusum</name>
    <dbReference type="NCBI Taxonomy" id="174260"/>
    <lineage>
        <taxon>Eukaryota</taxon>
        <taxon>Metazoa</taxon>
        <taxon>Cnidaria</taxon>
        <taxon>Anthozoa</taxon>
        <taxon>Hexacorallia</taxon>
        <taxon>Scleractinia</taxon>
        <taxon>Caryophylliina</taxon>
        <taxon>Caryophylliidae</taxon>
        <taxon>Desmophyllum</taxon>
    </lineage>
</organism>
<dbReference type="SUPFAM" id="SSF47459">
    <property type="entry name" value="HLH, helix-loop-helix DNA-binding domain"/>
    <property type="match status" value="1"/>
</dbReference>
<feature type="compositionally biased region" description="Low complexity" evidence="2">
    <location>
        <begin position="710"/>
        <end position="728"/>
    </location>
</feature>
<feature type="coiled-coil region" evidence="1">
    <location>
        <begin position="367"/>
        <end position="397"/>
    </location>
</feature>
<keyword evidence="4" id="KW-1185">Reference proteome</keyword>